<name>A0AAV3RZ93_LITER</name>
<keyword evidence="3" id="KW-1185">Reference proteome</keyword>
<dbReference type="Proteomes" id="UP001454036">
    <property type="component" value="Unassembled WGS sequence"/>
</dbReference>
<comment type="caution">
    <text evidence="2">The sequence shown here is derived from an EMBL/GenBank/DDBJ whole genome shotgun (WGS) entry which is preliminary data.</text>
</comment>
<dbReference type="EMBL" id="BAABME010014312">
    <property type="protein sequence ID" value="GAA0187063.1"/>
    <property type="molecule type" value="Genomic_DNA"/>
</dbReference>
<sequence length="101" mass="11280">MKPKQGKPREKKAGVPPPPPDDQKKEKAAATVEKEKEKAAATVEKEKEKAAATVEKEKGAKLHDIKVAVRCLFTIKIVYVLLKFNKLKVLIFSRKKKNKGS</sequence>
<feature type="compositionally biased region" description="Basic and acidic residues" evidence="1">
    <location>
        <begin position="21"/>
        <end position="52"/>
    </location>
</feature>
<protein>
    <submittedName>
        <fullName evidence="2">Uncharacterized protein</fullName>
    </submittedName>
</protein>
<dbReference type="AlphaFoldDB" id="A0AAV3RZ93"/>
<reference evidence="2 3" key="1">
    <citation type="submission" date="2024-01" db="EMBL/GenBank/DDBJ databases">
        <title>The complete chloroplast genome sequence of Lithospermum erythrorhizon: insights into the phylogenetic relationship among Boraginaceae species and the maternal lineages of purple gromwells.</title>
        <authorList>
            <person name="Okada T."/>
            <person name="Watanabe K."/>
        </authorList>
    </citation>
    <scope>NUCLEOTIDE SEQUENCE [LARGE SCALE GENOMIC DNA]</scope>
</reference>
<gene>
    <name evidence="2" type="ORF">LIER_34351</name>
</gene>
<organism evidence="2 3">
    <name type="scientific">Lithospermum erythrorhizon</name>
    <name type="common">Purple gromwell</name>
    <name type="synonym">Lithospermum officinale var. erythrorhizon</name>
    <dbReference type="NCBI Taxonomy" id="34254"/>
    <lineage>
        <taxon>Eukaryota</taxon>
        <taxon>Viridiplantae</taxon>
        <taxon>Streptophyta</taxon>
        <taxon>Embryophyta</taxon>
        <taxon>Tracheophyta</taxon>
        <taxon>Spermatophyta</taxon>
        <taxon>Magnoliopsida</taxon>
        <taxon>eudicotyledons</taxon>
        <taxon>Gunneridae</taxon>
        <taxon>Pentapetalae</taxon>
        <taxon>asterids</taxon>
        <taxon>lamiids</taxon>
        <taxon>Boraginales</taxon>
        <taxon>Boraginaceae</taxon>
        <taxon>Boraginoideae</taxon>
        <taxon>Lithospermeae</taxon>
        <taxon>Lithospermum</taxon>
    </lineage>
</organism>
<proteinExistence type="predicted"/>
<feature type="region of interest" description="Disordered" evidence="1">
    <location>
        <begin position="1"/>
        <end position="52"/>
    </location>
</feature>
<evidence type="ECO:0000313" key="3">
    <source>
        <dbReference type="Proteomes" id="UP001454036"/>
    </source>
</evidence>
<evidence type="ECO:0000256" key="1">
    <source>
        <dbReference type="SAM" id="MobiDB-lite"/>
    </source>
</evidence>
<evidence type="ECO:0000313" key="2">
    <source>
        <dbReference type="EMBL" id="GAA0187063.1"/>
    </source>
</evidence>
<accession>A0AAV3RZ93</accession>